<dbReference type="EMBL" id="CP002770">
    <property type="protein sequence ID" value="AEG16900.1"/>
    <property type="molecule type" value="Genomic_DNA"/>
</dbReference>
<evidence type="ECO:0000313" key="3">
    <source>
        <dbReference type="EMBL" id="AEG16900.1"/>
    </source>
</evidence>
<dbReference type="CDD" id="cd12797">
    <property type="entry name" value="M23_peptidase"/>
    <property type="match status" value="1"/>
</dbReference>
<keyword evidence="1" id="KW-0472">Membrane</keyword>
<evidence type="ECO:0000256" key="1">
    <source>
        <dbReference type="SAM" id="Phobius"/>
    </source>
</evidence>
<dbReference type="InterPro" id="IPR016047">
    <property type="entry name" value="M23ase_b-sheet_dom"/>
</dbReference>
<name>A0AAU8PTE5_DESK7</name>
<dbReference type="Gene3D" id="2.70.70.10">
    <property type="entry name" value="Glucose Permease (Domain IIA)"/>
    <property type="match status" value="1"/>
</dbReference>
<organism evidence="3 4">
    <name type="scientific">Desulfofundulus kuznetsovii (strain DSM 6115 / VKM B-1805 / 17)</name>
    <name type="common">Desulfotomaculum kuznetsovii</name>
    <dbReference type="NCBI Taxonomy" id="760568"/>
    <lineage>
        <taxon>Bacteria</taxon>
        <taxon>Bacillati</taxon>
        <taxon>Bacillota</taxon>
        <taxon>Clostridia</taxon>
        <taxon>Eubacteriales</taxon>
        <taxon>Peptococcaceae</taxon>
        <taxon>Desulfofundulus</taxon>
    </lineage>
</organism>
<evidence type="ECO:0000259" key="2">
    <source>
        <dbReference type="Pfam" id="PF01551"/>
    </source>
</evidence>
<evidence type="ECO:0000313" key="4">
    <source>
        <dbReference type="Proteomes" id="UP000009229"/>
    </source>
</evidence>
<dbReference type="AlphaFoldDB" id="A0AAU8PTE5"/>
<reference evidence="4" key="1">
    <citation type="submission" date="2011-05" db="EMBL/GenBank/DDBJ databases">
        <title>Complete sequence of Desulfotomaculum kuznetsovii DSM 6115.</title>
        <authorList>
            <person name="Lucas S."/>
            <person name="Han J."/>
            <person name="Lapidus A."/>
            <person name="Cheng J.-F."/>
            <person name="Goodwin L."/>
            <person name="Pitluck S."/>
            <person name="Peters L."/>
            <person name="Mikhailova N."/>
            <person name="Lu M."/>
            <person name="Saunders E."/>
            <person name="Han C."/>
            <person name="Tapia R."/>
            <person name="Land M."/>
            <person name="Hauser L."/>
            <person name="Kyrpides N."/>
            <person name="Ivanova N."/>
            <person name="Pagani I."/>
            <person name="Nazina T."/>
            <person name="Ivanova A."/>
            <person name="Parshina S."/>
            <person name="Kuever J."/>
            <person name="Muyzer G."/>
            <person name="Plugge C."/>
            <person name="Stams A."/>
            <person name="Woyke T."/>
        </authorList>
    </citation>
    <scope>NUCLEOTIDE SEQUENCE [LARGE SCALE GENOMIC DNA]</scope>
    <source>
        <strain evidence="4">DSM 6115 / VKM B-1805 / 17</strain>
    </source>
</reference>
<dbReference type="InterPro" id="IPR011055">
    <property type="entry name" value="Dup_hybrid_motif"/>
</dbReference>
<dbReference type="RefSeq" id="WP_013824406.1">
    <property type="nucleotide sequence ID" value="NC_015573.1"/>
</dbReference>
<gene>
    <name evidence="3" type="ordered locus">Desku_3419</name>
</gene>
<sequence length="243" mass="26608">MWPFGKRLSEQDPVEKYRRWLRRWLLGNWLRYAVVSTVVITLVMILIWAMLNTWQPTGSVPVPAPGKDRGVQLMHSQPLKATQPADGKELVGDDSGRFKIYAPVDGPILQAYGRGYSEIYGDFRFNQSVAFGAGAGALVKAAAPGTVRAVQPGAAVREFSKKNVEETSSSPVPLSYTVTIDHGYGWQTVYRGLGEVQVKAGQHLSARAPLGTLPPSGKVLEFALLKDGAARDPAGYLVENIRW</sequence>
<feature type="transmembrane region" description="Helical" evidence="1">
    <location>
        <begin position="29"/>
        <end position="51"/>
    </location>
</feature>
<dbReference type="GO" id="GO:0004222">
    <property type="term" value="F:metalloendopeptidase activity"/>
    <property type="evidence" value="ECO:0007669"/>
    <property type="project" value="TreeGrafter"/>
</dbReference>
<accession>A0AAU8PTE5</accession>
<feature type="domain" description="M23ase beta-sheet core" evidence="2">
    <location>
        <begin position="125"/>
        <end position="233"/>
    </location>
</feature>
<dbReference type="PANTHER" id="PTHR21666">
    <property type="entry name" value="PEPTIDASE-RELATED"/>
    <property type="match status" value="1"/>
</dbReference>
<dbReference type="Pfam" id="PF01551">
    <property type="entry name" value="Peptidase_M23"/>
    <property type="match status" value="1"/>
</dbReference>
<dbReference type="SUPFAM" id="SSF51261">
    <property type="entry name" value="Duplicated hybrid motif"/>
    <property type="match status" value="1"/>
</dbReference>
<keyword evidence="1" id="KW-1133">Transmembrane helix</keyword>
<keyword evidence="4" id="KW-1185">Reference proteome</keyword>
<keyword evidence="1" id="KW-0812">Transmembrane</keyword>
<dbReference type="PANTHER" id="PTHR21666:SF270">
    <property type="entry name" value="MUREIN HYDROLASE ACTIVATOR ENVC"/>
    <property type="match status" value="1"/>
</dbReference>
<dbReference type="Proteomes" id="UP000009229">
    <property type="component" value="Chromosome"/>
</dbReference>
<protein>
    <submittedName>
        <fullName evidence="3">Peptidase M23</fullName>
    </submittedName>
</protein>
<dbReference type="InterPro" id="IPR050570">
    <property type="entry name" value="Cell_wall_metabolism_enzyme"/>
</dbReference>
<dbReference type="KEGG" id="dku:Desku_3419"/>
<proteinExistence type="predicted"/>